<dbReference type="Pfam" id="PF13731">
    <property type="entry name" value="WxL"/>
    <property type="match status" value="1"/>
</dbReference>
<dbReference type="RefSeq" id="WP_036097824.1">
    <property type="nucleotide sequence ID" value="NZ_AODF01000026.1"/>
</dbReference>
<dbReference type="EMBL" id="AODF01000026">
    <property type="protein sequence ID" value="EUJ29203.1"/>
    <property type="molecule type" value="Genomic_DNA"/>
</dbReference>
<feature type="region of interest" description="Disordered" evidence="1">
    <location>
        <begin position="55"/>
        <end position="78"/>
    </location>
</feature>
<evidence type="ECO:0000256" key="1">
    <source>
        <dbReference type="SAM" id="MobiDB-lite"/>
    </source>
</evidence>
<evidence type="ECO:0000313" key="4">
    <source>
        <dbReference type="Proteomes" id="UP000019249"/>
    </source>
</evidence>
<proteinExistence type="predicted"/>
<organism evidence="3 4">
    <name type="scientific">Listeria floridensis FSL S10-1187</name>
    <dbReference type="NCBI Taxonomy" id="1265817"/>
    <lineage>
        <taxon>Bacteria</taxon>
        <taxon>Bacillati</taxon>
        <taxon>Bacillota</taxon>
        <taxon>Bacilli</taxon>
        <taxon>Bacillales</taxon>
        <taxon>Listeriaceae</taxon>
        <taxon>Listeria</taxon>
    </lineage>
</organism>
<dbReference type="InterPro" id="IPR027994">
    <property type="entry name" value="WxL_dom"/>
</dbReference>
<dbReference type="Proteomes" id="UP000019249">
    <property type="component" value="Unassembled WGS sequence"/>
</dbReference>
<keyword evidence="4" id="KW-1185">Reference proteome</keyword>
<gene>
    <name evidence="3" type="ORF">MFLO_11490</name>
</gene>
<protein>
    <submittedName>
        <fullName evidence="3">Cell surface protein with WxL domain</fullName>
    </submittedName>
</protein>
<feature type="domain" description="WxL" evidence="2">
    <location>
        <begin position="30"/>
        <end position="250"/>
    </location>
</feature>
<evidence type="ECO:0000259" key="2">
    <source>
        <dbReference type="Pfam" id="PF13731"/>
    </source>
</evidence>
<accession>A0ABP3AY86</accession>
<sequence length="251" mass="25884">MEWSKLGVFLSVTGVVVISGVSYSADAAVSGTMNSHAGVLFQADTGVTSPVNPLDPTVPVGPVNPADPNNPHEPGTSGPLSIDYVSNFDFGSQVIESKDKTYYAKLDHVLATSTSTELDVPNFVQVTDKRGSNVGWKLSVKQNGQFATTSGTVKTLNNAVLSFVQGTPKSLTAASYAPTGQAVSLDPNGTSSSTVATAAAGKGMGTWTVAFGADANAAKTGVSLFVPMDTAKEVGAKYETTLTWSLENTPN</sequence>
<name>A0ABP3AY86_9LIST</name>
<evidence type="ECO:0000313" key="3">
    <source>
        <dbReference type="EMBL" id="EUJ29203.1"/>
    </source>
</evidence>
<reference evidence="3 4" key="1">
    <citation type="journal article" date="2014" name="Int. J. Syst. Evol. Microbiol.">
        <title>Listeria floridensis sp. nov., Listeria aquatica sp. nov., Listeria cornellensis sp. nov., Listeria riparia sp. nov. and Listeria grandensis sp. nov., from agricultural and natural environments.</title>
        <authorList>
            <person name="den Bakker H.C."/>
            <person name="Warchocki S."/>
            <person name="Wright E.M."/>
            <person name="Allred A.F."/>
            <person name="Ahlstrom C."/>
            <person name="Manuel C.S."/>
            <person name="Stasiewicz M.J."/>
            <person name="Burrell A."/>
            <person name="Roof S."/>
            <person name="Strawn L."/>
            <person name="Fortes E.D."/>
            <person name="Nightingale K.K."/>
            <person name="Kephart D."/>
            <person name="Wiedmann M."/>
        </authorList>
    </citation>
    <scope>NUCLEOTIDE SEQUENCE [LARGE SCALE GENOMIC DNA]</scope>
    <source>
        <strain evidence="3 4">FSL S10-1187</strain>
    </source>
</reference>
<comment type="caution">
    <text evidence="3">The sequence shown here is derived from an EMBL/GenBank/DDBJ whole genome shotgun (WGS) entry which is preliminary data.</text>
</comment>